<gene>
    <name evidence="4" type="ORF">NVV43_27590</name>
</gene>
<dbReference type="SUPFAM" id="SSF53822">
    <property type="entry name" value="Periplasmic binding protein-like I"/>
    <property type="match status" value="1"/>
</dbReference>
<evidence type="ECO:0000256" key="2">
    <source>
        <dbReference type="ARBA" id="ARBA00022729"/>
    </source>
</evidence>
<dbReference type="InterPro" id="IPR028082">
    <property type="entry name" value="Peripla_BP_I"/>
</dbReference>
<evidence type="ECO:0000256" key="1">
    <source>
        <dbReference type="ARBA" id="ARBA00010062"/>
    </source>
</evidence>
<dbReference type="AlphaFoldDB" id="A0AAW5N039"/>
<dbReference type="PANTHER" id="PTHR47235">
    <property type="entry name" value="BLR6548 PROTEIN"/>
    <property type="match status" value="1"/>
</dbReference>
<evidence type="ECO:0000259" key="3">
    <source>
        <dbReference type="Pfam" id="PF13458"/>
    </source>
</evidence>
<dbReference type="Proteomes" id="UP001206878">
    <property type="component" value="Unassembled WGS sequence"/>
</dbReference>
<comment type="caution">
    <text evidence="4">The sequence shown here is derived from an EMBL/GenBank/DDBJ whole genome shotgun (WGS) entry which is preliminary data.</text>
</comment>
<sequence>MEDVLQAYFAEVNSRGGIFNRKIELRVLNGNAGATVTNMKQLIDDSQVFAIVSGLTAGAENGVATLSREREVPFIGPSTLLPDRAS</sequence>
<evidence type="ECO:0000313" key="5">
    <source>
        <dbReference type="Proteomes" id="UP001206878"/>
    </source>
</evidence>
<dbReference type="Gene3D" id="3.40.50.2300">
    <property type="match status" value="1"/>
</dbReference>
<dbReference type="Pfam" id="PF13458">
    <property type="entry name" value="Peripla_BP_6"/>
    <property type="match status" value="1"/>
</dbReference>
<evidence type="ECO:0000313" key="4">
    <source>
        <dbReference type="EMBL" id="MCR6679234.1"/>
    </source>
</evidence>
<dbReference type="InterPro" id="IPR028081">
    <property type="entry name" value="Leu-bd"/>
</dbReference>
<dbReference type="EMBL" id="JANPXH010000992">
    <property type="protein sequence ID" value="MCR6679234.1"/>
    <property type="molecule type" value="Genomic_DNA"/>
</dbReference>
<protein>
    <submittedName>
        <fullName evidence="4">ABC transporter substrate-binding protein</fullName>
    </submittedName>
</protein>
<reference evidence="4" key="1">
    <citation type="submission" date="2022-07" db="EMBL/GenBank/DDBJ databases">
        <title>Diversity of ethanolamine utilization by human commensal Escherichia coli.</title>
        <authorList>
            <person name="Jubelin G."/>
        </authorList>
    </citation>
    <scope>NUCLEOTIDE SEQUENCE</scope>
    <source>
        <strain evidence="4">S1</strain>
    </source>
</reference>
<comment type="similarity">
    <text evidence="1">Belongs to the leucine-binding protein family.</text>
</comment>
<dbReference type="PANTHER" id="PTHR47235:SF1">
    <property type="entry name" value="BLR6548 PROTEIN"/>
    <property type="match status" value="1"/>
</dbReference>
<name>A0AAW5N039_9ESCH</name>
<proteinExistence type="inferred from homology"/>
<feature type="domain" description="Leucine-binding protein" evidence="3">
    <location>
        <begin position="2"/>
        <end position="82"/>
    </location>
</feature>
<organism evidence="4 5">
    <name type="scientific">Escherichia marmotae</name>
    <dbReference type="NCBI Taxonomy" id="1499973"/>
    <lineage>
        <taxon>Bacteria</taxon>
        <taxon>Pseudomonadati</taxon>
        <taxon>Pseudomonadota</taxon>
        <taxon>Gammaproteobacteria</taxon>
        <taxon>Enterobacterales</taxon>
        <taxon>Enterobacteriaceae</taxon>
        <taxon>Escherichia</taxon>
    </lineage>
</organism>
<feature type="non-terminal residue" evidence="4">
    <location>
        <position position="1"/>
    </location>
</feature>
<accession>A0AAW5N039</accession>
<feature type="non-terminal residue" evidence="4">
    <location>
        <position position="86"/>
    </location>
</feature>
<keyword evidence="2" id="KW-0732">Signal</keyword>